<dbReference type="Proteomes" id="UP000799538">
    <property type="component" value="Unassembled WGS sequence"/>
</dbReference>
<keyword evidence="2" id="KW-1185">Reference proteome</keyword>
<dbReference type="AlphaFoldDB" id="A0A6A6GAC9"/>
<reference evidence="2" key="1">
    <citation type="journal article" date="2020" name="Stud. Mycol.">
        <title>101 Dothideomycetes genomes: A test case for predicting lifestyles and emergence of pathogens.</title>
        <authorList>
            <person name="Haridas S."/>
            <person name="Albert R."/>
            <person name="Binder M."/>
            <person name="Bloem J."/>
            <person name="LaButti K."/>
            <person name="Salamov A."/>
            <person name="Andreopoulos B."/>
            <person name="Baker S."/>
            <person name="Barry K."/>
            <person name="Bills G."/>
            <person name="Bluhm B."/>
            <person name="Cannon C."/>
            <person name="Castanera R."/>
            <person name="Culley D."/>
            <person name="Daum C."/>
            <person name="Ezra D."/>
            <person name="Gonzalez J."/>
            <person name="Henrissat B."/>
            <person name="Kuo A."/>
            <person name="Liang C."/>
            <person name="Lipzen A."/>
            <person name="Lutzoni F."/>
            <person name="Magnuson J."/>
            <person name="Mondo S."/>
            <person name="Nolan M."/>
            <person name="Ohm R."/>
            <person name="Pangilinan J."/>
            <person name="Park H.-J."/>
            <person name="Ramirez L."/>
            <person name="Alfaro M."/>
            <person name="Sun H."/>
            <person name="Tritt A."/>
            <person name="Yoshinaga Y."/>
            <person name="Zwiers L.-H."/>
            <person name="Turgeon B."/>
            <person name="Goodwin S."/>
            <person name="Spatafora J."/>
            <person name="Crous P."/>
            <person name="Grigoriev I."/>
        </authorList>
    </citation>
    <scope>NUCLEOTIDE SEQUENCE [LARGE SCALE GENOMIC DNA]</scope>
    <source>
        <strain evidence="2">CECT 20119</strain>
    </source>
</reference>
<gene>
    <name evidence="1" type="ORF">BDZ85DRAFT_263841</name>
</gene>
<sequence>MGQARLLFSEHRQVRLEHHYQHFSADESSTLSLFLLNIASDHSHSFDSASCSIIRLNTSSIEYHPDIITSKMRGSILFSLAVFAGFAATQNATITRVETTYTTTTICPVTTTSINGGSTTVVTTLTTSTLTVTSCQSGCDIDTSGPEATATASNPILYLPVPIPRTETSIITDTETRTITNFVPSSTFVTTIGQNTFFSTWVNIVYNTVTEIVTRTAYETFFPTPTVVPTSSCPQDVVCETITASGVPPVPTVTITGSYEPATNTPIPPNAAPSYPISSFPTPNISTGGFPTNPGPIPTGAFPSGVRPRAFYL</sequence>
<name>A0A6A6GAC9_9PEZI</name>
<organism evidence="1 2">
    <name type="scientific">Elsinoe ampelina</name>
    <dbReference type="NCBI Taxonomy" id="302913"/>
    <lineage>
        <taxon>Eukaryota</taxon>
        <taxon>Fungi</taxon>
        <taxon>Dikarya</taxon>
        <taxon>Ascomycota</taxon>
        <taxon>Pezizomycotina</taxon>
        <taxon>Dothideomycetes</taxon>
        <taxon>Dothideomycetidae</taxon>
        <taxon>Myriangiales</taxon>
        <taxon>Elsinoaceae</taxon>
        <taxon>Elsinoe</taxon>
    </lineage>
</organism>
<evidence type="ECO:0000313" key="2">
    <source>
        <dbReference type="Proteomes" id="UP000799538"/>
    </source>
</evidence>
<proteinExistence type="predicted"/>
<accession>A0A6A6GAC9</accession>
<protein>
    <submittedName>
        <fullName evidence="1">Uncharacterized protein</fullName>
    </submittedName>
</protein>
<dbReference type="EMBL" id="ML992508">
    <property type="protein sequence ID" value="KAF2222558.1"/>
    <property type="molecule type" value="Genomic_DNA"/>
</dbReference>
<evidence type="ECO:0000313" key="1">
    <source>
        <dbReference type="EMBL" id="KAF2222558.1"/>
    </source>
</evidence>
<dbReference type="OrthoDB" id="3931384at2759"/>